<feature type="compositionally biased region" description="Low complexity" evidence="1">
    <location>
        <begin position="169"/>
        <end position="179"/>
    </location>
</feature>
<dbReference type="AlphaFoldDB" id="A0AAR5PD76"/>
<accession>A0AAR5PD76</accession>
<feature type="compositionally biased region" description="Low complexity" evidence="1">
    <location>
        <begin position="101"/>
        <end position="112"/>
    </location>
</feature>
<feature type="compositionally biased region" description="Basic and acidic residues" evidence="1">
    <location>
        <begin position="215"/>
        <end position="227"/>
    </location>
</feature>
<feature type="region of interest" description="Disordered" evidence="1">
    <location>
        <begin position="1"/>
        <end position="240"/>
    </location>
</feature>
<evidence type="ECO:0000313" key="2">
    <source>
        <dbReference type="EnsemblMetazoa" id="XP_019759023.1"/>
    </source>
</evidence>
<evidence type="ECO:0000256" key="1">
    <source>
        <dbReference type="SAM" id="MobiDB-lite"/>
    </source>
</evidence>
<sequence>MLNNDSNNDEEYESSGFYVREKTTSKESDSTCSSIGLEENPGVSDDAFVEKSSSNVDSINMDDAEPTENTSKDAPEENPKLAVLSNQESVVEKDYDEQTASSSNENIESIINDDCKDDRVISKEEALQDRTKNENKSETNAAEPVEVKEVQRHNLDETPKTDSETETRSSIGSSTVSIKSIDKATAQSPKAQNETAEKEKAETTTEYVAESAKSVNKDNQDSTKNVEESQSNTTLSQDKN</sequence>
<protein>
    <submittedName>
        <fullName evidence="2">Uncharacterized protein</fullName>
    </submittedName>
</protein>
<dbReference type="Proteomes" id="UP000019118">
    <property type="component" value="Unassembled WGS sequence"/>
</dbReference>
<name>A0AAR5PD76_DENPD</name>
<feature type="compositionally biased region" description="Basic and acidic residues" evidence="1">
    <location>
        <begin position="113"/>
        <end position="137"/>
    </location>
</feature>
<proteinExistence type="predicted"/>
<evidence type="ECO:0000313" key="3">
    <source>
        <dbReference type="Proteomes" id="UP000019118"/>
    </source>
</evidence>
<reference evidence="3" key="1">
    <citation type="journal article" date="2013" name="Genome Biol.">
        <title>Draft genome of the mountain pine beetle, Dendroctonus ponderosae Hopkins, a major forest pest.</title>
        <authorList>
            <person name="Keeling C.I."/>
            <person name="Yuen M.M."/>
            <person name="Liao N.Y."/>
            <person name="Docking T.R."/>
            <person name="Chan S.K."/>
            <person name="Taylor G.A."/>
            <person name="Palmquist D.L."/>
            <person name="Jackman S.D."/>
            <person name="Nguyen A."/>
            <person name="Li M."/>
            <person name="Henderson H."/>
            <person name="Janes J.K."/>
            <person name="Zhao Y."/>
            <person name="Pandoh P."/>
            <person name="Moore R."/>
            <person name="Sperling F.A."/>
            <person name="Huber D.P."/>
            <person name="Birol I."/>
            <person name="Jones S.J."/>
            <person name="Bohlmann J."/>
        </authorList>
    </citation>
    <scope>NUCLEOTIDE SEQUENCE</scope>
</reference>
<feature type="compositionally biased region" description="Basic and acidic residues" evidence="1">
    <location>
        <begin position="19"/>
        <end position="29"/>
    </location>
</feature>
<feature type="compositionally biased region" description="Basic and acidic residues" evidence="1">
    <location>
        <begin position="70"/>
        <end position="79"/>
    </location>
</feature>
<feature type="compositionally biased region" description="Basic and acidic residues" evidence="1">
    <location>
        <begin position="145"/>
        <end position="167"/>
    </location>
</feature>
<organism evidence="2 3">
    <name type="scientific">Dendroctonus ponderosae</name>
    <name type="common">Mountain pine beetle</name>
    <dbReference type="NCBI Taxonomy" id="77166"/>
    <lineage>
        <taxon>Eukaryota</taxon>
        <taxon>Metazoa</taxon>
        <taxon>Ecdysozoa</taxon>
        <taxon>Arthropoda</taxon>
        <taxon>Hexapoda</taxon>
        <taxon>Insecta</taxon>
        <taxon>Pterygota</taxon>
        <taxon>Neoptera</taxon>
        <taxon>Endopterygota</taxon>
        <taxon>Coleoptera</taxon>
        <taxon>Polyphaga</taxon>
        <taxon>Cucujiformia</taxon>
        <taxon>Curculionidae</taxon>
        <taxon>Scolytinae</taxon>
        <taxon>Dendroctonus</taxon>
    </lineage>
</organism>
<keyword evidence="3" id="KW-1185">Reference proteome</keyword>
<feature type="compositionally biased region" description="Polar residues" evidence="1">
    <location>
        <begin position="228"/>
        <end position="240"/>
    </location>
</feature>
<dbReference type="EnsemblMetazoa" id="XM_019903464.1">
    <property type="protein sequence ID" value="XP_019759023.1"/>
    <property type="gene ID" value="LOC109536967"/>
</dbReference>
<reference evidence="2" key="2">
    <citation type="submission" date="2024-08" db="UniProtKB">
        <authorList>
            <consortium name="EnsemblMetazoa"/>
        </authorList>
    </citation>
    <scope>IDENTIFICATION</scope>
</reference>